<dbReference type="GeneID" id="11506873"/>
<sequence>MGFYSPPPPARPFSEDKPTLLISWWITSMCAVVVILRLIGRYIRVETLFREDKIAAAALIPLFLRMALVHPVLLYGTNNVLIDEAHPLTDAEINRRSIGSRLVLATRIVQPAILWLFKAATLAFFDRLVGISGRSRYTLLLRSTRVALAATFVAVFVADLAECRPGGPGRAWQVVPDPGPRCRQGSAYLVTAAAAGALTDLLLVVLPVPVVARSRLSAGRKTLLCLLFCLHLVTAAVSVCRVPAVLDEGGYQATRTMWASVEVLAATFAANALTIGTFVRDTGAKKTKRFRYPAPAGWAADGESEVAVRSGGARSRRGGGGGKKVSWDDPDSDDEEDEVRAVRAMPSTTTLLITTTTTTATGREAEYPRGTDDDTKQAAVLDDDRERAGSRTESVDSLIPRNRANTPAADAGGVVRTTTIEVSVSSAAAAAERGGRADGEPHAGLMLRPAEAVVTVSAKGHGRGSSIPLQKLDPLPDMDVDHNKGGPRNA</sequence>
<keyword evidence="4 7" id="KW-0472">Membrane</keyword>
<dbReference type="PANTHER" id="PTHR33048">
    <property type="entry name" value="PTH11-LIKE INTEGRAL MEMBRANE PROTEIN (AFU_ORTHOLOGUE AFUA_5G11245)"/>
    <property type="match status" value="1"/>
</dbReference>
<accession>G2QJC1</accession>
<evidence type="ECO:0000256" key="3">
    <source>
        <dbReference type="ARBA" id="ARBA00022989"/>
    </source>
</evidence>
<dbReference type="GO" id="GO:0016020">
    <property type="term" value="C:membrane"/>
    <property type="evidence" value="ECO:0007669"/>
    <property type="project" value="UniProtKB-SubCell"/>
</dbReference>
<keyword evidence="10" id="KW-1185">Reference proteome</keyword>
<dbReference type="Pfam" id="PF20684">
    <property type="entry name" value="Fung_rhodopsin"/>
    <property type="match status" value="1"/>
</dbReference>
<dbReference type="AlphaFoldDB" id="G2QJC1"/>
<evidence type="ECO:0000256" key="7">
    <source>
        <dbReference type="SAM" id="Phobius"/>
    </source>
</evidence>
<evidence type="ECO:0000256" key="1">
    <source>
        <dbReference type="ARBA" id="ARBA00004141"/>
    </source>
</evidence>
<feature type="transmembrane region" description="Helical" evidence="7">
    <location>
        <begin position="187"/>
        <end position="211"/>
    </location>
</feature>
<dbReference type="RefSeq" id="XP_003664923.1">
    <property type="nucleotide sequence ID" value="XM_003664875.1"/>
</dbReference>
<protein>
    <recommendedName>
        <fullName evidence="8">Rhodopsin domain-containing protein</fullName>
    </recommendedName>
</protein>
<evidence type="ECO:0000313" key="10">
    <source>
        <dbReference type="Proteomes" id="UP000007322"/>
    </source>
</evidence>
<feature type="transmembrane region" description="Helical" evidence="7">
    <location>
        <begin position="20"/>
        <end position="42"/>
    </location>
</feature>
<dbReference type="eggNOG" id="ENOG502RYRX">
    <property type="taxonomic scope" value="Eukaryota"/>
</dbReference>
<dbReference type="Proteomes" id="UP000007322">
    <property type="component" value="Chromosome 5"/>
</dbReference>
<feature type="compositionally biased region" description="Acidic residues" evidence="6">
    <location>
        <begin position="328"/>
        <end position="337"/>
    </location>
</feature>
<keyword evidence="2 7" id="KW-0812">Transmembrane</keyword>
<dbReference type="InterPro" id="IPR052337">
    <property type="entry name" value="SAT4-like"/>
</dbReference>
<dbReference type="OrthoDB" id="5398233at2759"/>
<organism evidence="9 10">
    <name type="scientific">Thermothelomyces thermophilus (strain ATCC 42464 / BCRC 31852 / DSM 1799)</name>
    <name type="common">Sporotrichum thermophile</name>
    <dbReference type="NCBI Taxonomy" id="573729"/>
    <lineage>
        <taxon>Eukaryota</taxon>
        <taxon>Fungi</taxon>
        <taxon>Dikarya</taxon>
        <taxon>Ascomycota</taxon>
        <taxon>Pezizomycotina</taxon>
        <taxon>Sordariomycetes</taxon>
        <taxon>Sordariomycetidae</taxon>
        <taxon>Sordariales</taxon>
        <taxon>Chaetomiaceae</taxon>
        <taxon>Thermothelomyces</taxon>
    </lineage>
</organism>
<reference evidence="9 10" key="1">
    <citation type="journal article" date="2011" name="Nat. Biotechnol.">
        <title>Comparative genomic analysis of the thermophilic biomass-degrading fungi Myceliophthora thermophila and Thielavia terrestris.</title>
        <authorList>
            <person name="Berka R.M."/>
            <person name="Grigoriev I.V."/>
            <person name="Otillar R."/>
            <person name="Salamov A."/>
            <person name="Grimwood J."/>
            <person name="Reid I."/>
            <person name="Ishmael N."/>
            <person name="John T."/>
            <person name="Darmond C."/>
            <person name="Moisan M.-C."/>
            <person name="Henrissat B."/>
            <person name="Coutinho P.M."/>
            <person name="Lombard V."/>
            <person name="Natvig D.O."/>
            <person name="Lindquist E."/>
            <person name="Schmutz J."/>
            <person name="Lucas S."/>
            <person name="Harris P."/>
            <person name="Powlowski J."/>
            <person name="Bellemare A."/>
            <person name="Taylor D."/>
            <person name="Butler G."/>
            <person name="de Vries R.P."/>
            <person name="Allijn I.E."/>
            <person name="van den Brink J."/>
            <person name="Ushinsky S."/>
            <person name="Storms R."/>
            <person name="Powell A.J."/>
            <person name="Paulsen I.T."/>
            <person name="Elbourne L.D.H."/>
            <person name="Baker S.E."/>
            <person name="Magnuson J."/>
            <person name="LaBoissiere S."/>
            <person name="Clutterbuck A.J."/>
            <person name="Martinez D."/>
            <person name="Wogulis M."/>
            <person name="de Leon A.L."/>
            <person name="Rey M.W."/>
            <person name="Tsang A."/>
        </authorList>
    </citation>
    <scope>NUCLEOTIDE SEQUENCE [LARGE SCALE GENOMIC DNA]</scope>
    <source>
        <strain evidence="10">ATCC 42464 / BCRC 31852 / DSM 1799</strain>
    </source>
</reference>
<feature type="transmembrane region" description="Helical" evidence="7">
    <location>
        <begin position="223"/>
        <end position="246"/>
    </location>
</feature>
<comment type="subcellular location">
    <subcellularLocation>
        <location evidence="1">Membrane</location>
        <topology evidence="1">Multi-pass membrane protein</topology>
    </subcellularLocation>
</comment>
<evidence type="ECO:0000313" key="9">
    <source>
        <dbReference type="EMBL" id="AEO59678.1"/>
    </source>
</evidence>
<dbReference type="EMBL" id="CP003006">
    <property type="protein sequence ID" value="AEO59678.1"/>
    <property type="molecule type" value="Genomic_DNA"/>
</dbReference>
<gene>
    <name evidence="9" type="ORF">MYCTH_2308143</name>
</gene>
<feature type="region of interest" description="Disordered" evidence="6">
    <location>
        <begin position="457"/>
        <end position="490"/>
    </location>
</feature>
<evidence type="ECO:0000256" key="6">
    <source>
        <dbReference type="SAM" id="MobiDB-lite"/>
    </source>
</evidence>
<feature type="compositionally biased region" description="Basic and acidic residues" evidence="6">
    <location>
        <begin position="363"/>
        <end position="394"/>
    </location>
</feature>
<feature type="transmembrane region" description="Helical" evidence="7">
    <location>
        <begin position="108"/>
        <end position="125"/>
    </location>
</feature>
<evidence type="ECO:0000256" key="2">
    <source>
        <dbReference type="ARBA" id="ARBA00022692"/>
    </source>
</evidence>
<feature type="region of interest" description="Disordered" evidence="6">
    <location>
        <begin position="356"/>
        <end position="395"/>
    </location>
</feature>
<proteinExistence type="inferred from homology"/>
<dbReference type="OMA" id="IWGTNNM"/>
<keyword evidence="3 7" id="KW-1133">Transmembrane helix</keyword>
<dbReference type="InterPro" id="IPR049326">
    <property type="entry name" value="Rhodopsin_dom_fungi"/>
</dbReference>
<evidence type="ECO:0000259" key="8">
    <source>
        <dbReference type="Pfam" id="PF20684"/>
    </source>
</evidence>
<feature type="transmembrane region" description="Helical" evidence="7">
    <location>
        <begin position="54"/>
        <end position="73"/>
    </location>
</feature>
<evidence type="ECO:0000256" key="4">
    <source>
        <dbReference type="ARBA" id="ARBA00023136"/>
    </source>
</evidence>
<feature type="domain" description="Rhodopsin" evidence="8">
    <location>
        <begin position="36"/>
        <end position="272"/>
    </location>
</feature>
<dbReference type="InParanoid" id="G2QJC1"/>
<evidence type="ECO:0000256" key="5">
    <source>
        <dbReference type="ARBA" id="ARBA00038359"/>
    </source>
</evidence>
<comment type="similarity">
    <text evidence="5">Belongs to the SAT4 family.</text>
</comment>
<dbReference type="PANTHER" id="PTHR33048:SF19">
    <property type="entry name" value="MEMBRANE PROTEIN PTH11-LIKE, PUTATIVE (AFU_ORTHOLOGUE AFUA_1G14080)-RELATED"/>
    <property type="match status" value="1"/>
</dbReference>
<feature type="transmembrane region" description="Helical" evidence="7">
    <location>
        <begin position="146"/>
        <end position="167"/>
    </location>
</feature>
<dbReference type="KEGG" id="mtm:MYCTH_2308143"/>
<feature type="region of interest" description="Disordered" evidence="6">
    <location>
        <begin position="309"/>
        <end position="337"/>
    </location>
</feature>
<feature type="transmembrane region" description="Helical" evidence="7">
    <location>
        <begin position="258"/>
        <end position="279"/>
    </location>
</feature>
<dbReference type="VEuPathDB" id="FungiDB:MYCTH_2308143"/>
<dbReference type="HOGENOM" id="CLU_019101_1_1_1"/>
<name>G2QJC1_THET4</name>